<sequence length="80" mass="9096">MKHSMKGFAPPLTKETVTSELEKVQQLLHEQKDATVTIYEAALKDDPELFNEFQQRRLQGLQATDSSAVDKALEQLKKHS</sequence>
<dbReference type="Proteomes" id="UP000288623">
    <property type="component" value="Unassembled WGS sequence"/>
</dbReference>
<comment type="caution">
    <text evidence="1">The sequence shown here is derived from an EMBL/GenBank/DDBJ whole genome shotgun (WGS) entry which is preliminary data.</text>
</comment>
<evidence type="ECO:0000313" key="1">
    <source>
        <dbReference type="EMBL" id="RUS57284.1"/>
    </source>
</evidence>
<name>A0A433RVI2_9BACL</name>
<keyword evidence="2" id="KW-1185">Reference proteome</keyword>
<dbReference type="RefSeq" id="WP_126990184.1">
    <property type="nucleotide sequence ID" value="NZ_JTFC01000026.1"/>
</dbReference>
<organism evidence="1 2">
    <name type="scientific">Candidatus Kurthia intestinigallinarum</name>
    <dbReference type="NCBI Taxonomy" id="1562256"/>
    <lineage>
        <taxon>Bacteria</taxon>
        <taxon>Bacillati</taxon>
        <taxon>Bacillota</taxon>
        <taxon>Bacilli</taxon>
        <taxon>Bacillales</taxon>
        <taxon>Caryophanaceae</taxon>
        <taxon>Kurthia</taxon>
    </lineage>
</organism>
<protein>
    <submittedName>
        <fullName evidence="1">Uncharacterized protein</fullName>
    </submittedName>
</protein>
<gene>
    <name evidence="1" type="ORF">QI30_06810</name>
</gene>
<dbReference type="AlphaFoldDB" id="A0A433RVI2"/>
<proteinExistence type="predicted"/>
<dbReference type="OrthoDB" id="9940219at2"/>
<accession>A0A433RVI2</accession>
<evidence type="ECO:0000313" key="2">
    <source>
        <dbReference type="Proteomes" id="UP000288623"/>
    </source>
</evidence>
<reference evidence="1 2" key="1">
    <citation type="submission" date="2014-11" db="EMBL/GenBank/DDBJ databases">
        <title>Genome sequence and analysis of novel Kurthia sp.</title>
        <authorList>
            <person name="Lawson J.N."/>
            <person name="Gonzalez J.E."/>
            <person name="Rinauldi L."/>
            <person name="Xuan Z."/>
            <person name="Firman A."/>
            <person name="Shaddox L."/>
            <person name="Trudeau A."/>
            <person name="Shah S."/>
            <person name="Reiman D."/>
        </authorList>
    </citation>
    <scope>NUCLEOTIDE SEQUENCE [LARGE SCALE GENOMIC DNA]</scope>
    <source>
        <strain evidence="1 2">3B1D</strain>
    </source>
</reference>
<dbReference type="EMBL" id="JTFC01000026">
    <property type="protein sequence ID" value="RUS57284.1"/>
    <property type="molecule type" value="Genomic_DNA"/>
</dbReference>